<accession>A0A7J5YWR2</accession>
<dbReference type="Pfam" id="PF14958">
    <property type="entry name" value="PAAT-like"/>
    <property type="match status" value="1"/>
</dbReference>
<dbReference type="EMBL" id="JAAKFY010000008">
    <property type="protein sequence ID" value="KAF3854044.1"/>
    <property type="molecule type" value="Genomic_DNA"/>
</dbReference>
<sequence length="508" mass="55736">MHKDRKQLFTSIYKNFQTFLLSILCRQKERGDLVVIWCLQVAPIGQNAHNITVTLRRRETRFYKRIGLREFLMQAGPAGRGVCSVDLCTSADQQLYNRLCLQEELDRCQVSTLCCQYHGGHFCEERSCLGLSCSGHHLADILLPVHLSNKDDHEEELSQSEGDKTNFRILVISEARTMEVYDQTGEYCGTVRGEREDSIQPDSSDRGPFYKKQLILEHPSSSCEVKLLSLGGRSSVLVCRVIVALQTLEPCASRGPGIDMQQVQCLVEEMGTSLSPGAQNLMEMVHFQQKNQTSSLGGFLPLLMGSGVFSALSQGVNIPPTPPRNQPHPEDSRPPVGSIRPAGEAPPAQNGAMSDGSSTLSPDLQVITQNIMSSGGRGLVSHSQLAEIMSHLMKGQERGEGPGPELRPLLQGLCGQVTKLRLDDAAALAEKEKMMRNGSWELDSAMERRLEDMERRLTEHVDRRLDALEQKLEKALLLALGQGAMGSSEGGDASTGPSEQTAPTAASQ</sequence>
<feature type="compositionally biased region" description="Polar residues" evidence="2">
    <location>
        <begin position="351"/>
        <end position="361"/>
    </location>
</feature>
<dbReference type="OrthoDB" id="5981473at2759"/>
<dbReference type="PANTHER" id="PTHR14787:SF1">
    <property type="entry name" value="ATPASE PAAT"/>
    <property type="match status" value="1"/>
</dbReference>
<organism evidence="3 4">
    <name type="scientific">Dissostichus mawsoni</name>
    <name type="common">Antarctic cod</name>
    <dbReference type="NCBI Taxonomy" id="36200"/>
    <lineage>
        <taxon>Eukaryota</taxon>
        <taxon>Metazoa</taxon>
        <taxon>Chordata</taxon>
        <taxon>Craniata</taxon>
        <taxon>Vertebrata</taxon>
        <taxon>Euteleostomi</taxon>
        <taxon>Actinopterygii</taxon>
        <taxon>Neopterygii</taxon>
        <taxon>Teleostei</taxon>
        <taxon>Neoteleostei</taxon>
        <taxon>Acanthomorphata</taxon>
        <taxon>Eupercaria</taxon>
        <taxon>Perciformes</taxon>
        <taxon>Notothenioidei</taxon>
        <taxon>Nototheniidae</taxon>
        <taxon>Dissostichus</taxon>
    </lineage>
</organism>
<evidence type="ECO:0000256" key="2">
    <source>
        <dbReference type="SAM" id="MobiDB-lite"/>
    </source>
</evidence>
<evidence type="ECO:0000313" key="4">
    <source>
        <dbReference type="Proteomes" id="UP000518266"/>
    </source>
</evidence>
<comment type="caution">
    <text evidence="3">The sequence shown here is derived from an EMBL/GenBank/DDBJ whole genome shotgun (WGS) entry which is preliminary data.</text>
</comment>
<feature type="region of interest" description="Disordered" evidence="2">
    <location>
        <begin position="483"/>
        <end position="508"/>
    </location>
</feature>
<dbReference type="AlphaFoldDB" id="A0A7J5YWR2"/>
<name>A0A7J5YWR2_DISMA</name>
<dbReference type="InterPro" id="IPR028043">
    <property type="entry name" value="PAAT-like"/>
</dbReference>
<protein>
    <submittedName>
        <fullName evidence="3">Uncharacterized protein</fullName>
    </submittedName>
</protein>
<reference evidence="3 4" key="1">
    <citation type="submission" date="2020-03" db="EMBL/GenBank/DDBJ databases">
        <title>Dissostichus mawsoni Genome sequencing and assembly.</title>
        <authorList>
            <person name="Park H."/>
        </authorList>
    </citation>
    <scope>NUCLEOTIDE SEQUENCE [LARGE SCALE GENOMIC DNA]</scope>
    <source>
        <strain evidence="3">DM0001</strain>
        <tissue evidence="3">Muscle</tissue>
    </source>
</reference>
<feature type="coiled-coil region" evidence="1">
    <location>
        <begin position="450"/>
        <end position="478"/>
    </location>
</feature>
<feature type="region of interest" description="Disordered" evidence="2">
    <location>
        <begin position="314"/>
        <end position="361"/>
    </location>
</feature>
<evidence type="ECO:0000313" key="3">
    <source>
        <dbReference type="EMBL" id="KAF3854044.1"/>
    </source>
</evidence>
<dbReference type="Proteomes" id="UP000518266">
    <property type="component" value="Unassembled WGS sequence"/>
</dbReference>
<keyword evidence="4" id="KW-1185">Reference proteome</keyword>
<feature type="compositionally biased region" description="Polar residues" evidence="2">
    <location>
        <begin position="495"/>
        <end position="508"/>
    </location>
</feature>
<evidence type="ECO:0000256" key="1">
    <source>
        <dbReference type="SAM" id="Coils"/>
    </source>
</evidence>
<gene>
    <name evidence="3" type="ORF">F7725_014732</name>
</gene>
<dbReference type="PANTHER" id="PTHR14787">
    <property type="entry name" value="C10ORF188 FAMILY MEMBER"/>
    <property type="match status" value="1"/>
</dbReference>
<proteinExistence type="predicted"/>
<keyword evidence="1" id="KW-0175">Coiled coil</keyword>